<keyword evidence="2" id="KW-1185">Reference proteome</keyword>
<protein>
    <submittedName>
        <fullName evidence="1">Uncharacterized protein</fullName>
    </submittedName>
</protein>
<dbReference type="Proteomes" id="UP000791440">
    <property type="component" value="Unassembled WGS sequence"/>
</dbReference>
<name>A0A921ZX51_MANSE</name>
<comment type="caution">
    <text evidence="1">The sequence shown here is derived from an EMBL/GenBank/DDBJ whole genome shotgun (WGS) entry which is preliminary data.</text>
</comment>
<dbReference type="EMBL" id="JH669461">
    <property type="protein sequence ID" value="KAG6465324.1"/>
    <property type="molecule type" value="Genomic_DNA"/>
</dbReference>
<evidence type="ECO:0000313" key="1">
    <source>
        <dbReference type="EMBL" id="KAG6465324.1"/>
    </source>
</evidence>
<accession>A0A921ZX51</accession>
<reference evidence="1" key="2">
    <citation type="submission" date="2020-12" db="EMBL/GenBank/DDBJ databases">
        <authorList>
            <person name="Kanost M."/>
        </authorList>
    </citation>
    <scope>NUCLEOTIDE SEQUENCE</scope>
</reference>
<sequence>MKFTTVFLIVLVA</sequence>
<gene>
    <name evidence="1" type="ORF">O3G_MSEX015078</name>
</gene>
<reference evidence="1" key="1">
    <citation type="journal article" date="2016" name="Insect Biochem. Mol. Biol.">
        <title>Multifaceted biological insights from a draft genome sequence of the tobacco hornworm moth, Manduca sexta.</title>
        <authorList>
            <person name="Kanost M.R."/>
            <person name="Arrese E.L."/>
            <person name="Cao X."/>
            <person name="Chen Y.R."/>
            <person name="Chellapilla S."/>
            <person name="Goldsmith M.R."/>
            <person name="Grosse-Wilde E."/>
            <person name="Heckel D.G."/>
            <person name="Herndon N."/>
            <person name="Jiang H."/>
            <person name="Papanicolaou A."/>
            <person name="Qu J."/>
            <person name="Soulages J.L."/>
            <person name="Vogel H."/>
            <person name="Walters J."/>
            <person name="Waterhouse R.M."/>
            <person name="Ahn S.J."/>
            <person name="Almeida F.C."/>
            <person name="An C."/>
            <person name="Aqrawi P."/>
            <person name="Bretschneider A."/>
            <person name="Bryant W.B."/>
            <person name="Bucks S."/>
            <person name="Chao H."/>
            <person name="Chevignon G."/>
            <person name="Christen J.M."/>
            <person name="Clarke D.F."/>
            <person name="Dittmer N.T."/>
            <person name="Ferguson L.C.F."/>
            <person name="Garavelou S."/>
            <person name="Gordon K.H.J."/>
            <person name="Gunaratna R.T."/>
            <person name="Han Y."/>
            <person name="Hauser F."/>
            <person name="He Y."/>
            <person name="Heidel-Fischer H."/>
            <person name="Hirsh A."/>
            <person name="Hu Y."/>
            <person name="Jiang H."/>
            <person name="Kalra D."/>
            <person name="Klinner C."/>
            <person name="Konig C."/>
            <person name="Kovar C."/>
            <person name="Kroll A.R."/>
            <person name="Kuwar S.S."/>
            <person name="Lee S.L."/>
            <person name="Lehman R."/>
            <person name="Li K."/>
            <person name="Li Z."/>
            <person name="Liang H."/>
            <person name="Lovelace S."/>
            <person name="Lu Z."/>
            <person name="Mansfield J.H."/>
            <person name="McCulloch K.J."/>
            <person name="Mathew T."/>
            <person name="Morton B."/>
            <person name="Muzny D.M."/>
            <person name="Neunemann D."/>
            <person name="Ongeri F."/>
            <person name="Pauchet Y."/>
            <person name="Pu L.L."/>
            <person name="Pyrousis I."/>
            <person name="Rao X.J."/>
            <person name="Redding A."/>
            <person name="Roesel C."/>
            <person name="Sanchez-Gracia A."/>
            <person name="Schaack S."/>
            <person name="Shukla A."/>
            <person name="Tetreau G."/>
            <person name="Wang Y."/>
            <person name="Xiong G.H."/>
            <person name="Traut W."/>
            <person name="Walsh T.K."/>
            <person name="Worley K.C."/>
            <person name="Wu D."/>
            <person name="Wu W."/>
            <person name="Wu Y.Q."/>
            <person name="Zhang X."/>
            <person name="Zou Z."/>
            <person name="Zucker H."/>
            <person name="Briscoe A.D."/>
            <person name="Burmester T."/>
            <person name="Clem R.J."/>
            <person name="Feyereisen R."/>
            <person name="Grimmelikhuijzen C.J.P."/>
            <person name="Hamodrakas S.J."/>
            <person name="Hansson B.S."/>
            <person name="Huguet E."/>
            <person name="Jermiin L.S."/>
            <person name="Lan Q."/>
            <person name="Lehman H.K."/>
            <person name="Lorenzen M."/>
            <person name="Merzendorfer H."/>
            <person name="Michalopoulos I."/>
            <person name="Morton D.B."/>
            <person name="Muthukrishnan S."/>
            <person name="Oakeshott J.G."/>
            <person name="Palmer W."/>
            <person name="Park Y."/>
            <person name="Passarelli A.L."/>
            <person name="Rozas J."/>
            <person name="Schwartz L.M."/>
            <person name="Smith W."/>
            <person name="Southgate A."/>
            <person name="Vilcinskas A."/>
            <person name="Vogt R."/>
            <person name="Wang P."/>
            <person name="Werren J."/>
            <person name="Yu X.Q."/>
            <person name="Zhou J.J."/>
            <person name="Brown S.J."/>
            <person name="Scherer S.E."/>
            <person name="Richards S."/>
            <person name="Blissard G.W."/>
        </authorList>
    </citation>
    <scope>NUCLEOTIDE SEQUENCE</scope>
</reference>
<feature type="non-terminal residue" evidence="1">
    <location>
        <position position="13"/>
    </location>
</feature>
<proteinExistence type="predicted"/>
<organism evidence="1 2">
    <name type="scientific">Manduca sexta</name>
    <name type="common">Tobacco hawkmoth</name>
    <name type="synonym">Tobacco hornworm</name>
    <dbReference type="NCBI Taxonomy" id="7130"/>
    <lineage>
        <taxon>Eukaryota</taxon>
        <taxon>Metazoa</taxon>
        <taxon>Ecdysozoa</taxon>
        <taxon>Arthropoda</taxon>
        <taxon>Hexapoda</taxon>
        <taxon>Insecta</taxon>
        <taxon>Pterygota</taxon>
        <taxon>Neoptera</taxon>
        <taxon>Endopterygota</taxon>
        <taxon>Lepidoptera</taxon>
        <taxon>Glossata</taxon>
        <taxon>Ditrysia</taxon>
        <taxon>Bombycoidea</taxon>
        <taxon>Sphingidae</taxon>
        <taxon>Sphinginae</taxon>
        <taxon>Sphingini</taxon>
        <taxon>Manduca</taxon>
    </lineage>
</organism>
<evidence type="ECO:0000313" key="2">
    <source>
        <dbReference type="Proteomes" id="UP000791440"/>
    </source>
</evidence>